<dbReference type="OMA" id="NLICYLH"/>
<dbReference type="Proteomes" id="UP000001950">
    <property type="component" value="Chromosome 1"/>
</dbReference>
<dbReference type="InParanoid" id="Q4UHK2"/>
<dbReference type="KEGG" id="tan:TA02860"/>
<dbReference type="eggNOG" id="ENOG502SWSI">
    <property type="taxonomic scope" value="Eukaryota"/>
</dbReference>
<evidence type="ECO:0000256" key="1">
    <source>
        <dbReference type="SAM" id="MobiDB-lite"/>
    </source>
</evidence>
<organism evidence="2 3">
    <name type="scientific">Theileria annulata</name>
    <dbReference type="NCBI Taxonomy" id="5874"/>
    <lineage>
        <taxon>Eukaryota</taxon>
        <taxon>Sar</taxon>
        <taxon>Alveolata</taxon>
        <taxon>Apicomplexa</taxon>
        <taxon>Aconoidasida</taxon>
        <taxon>Piroplasmida</taxon>
        <taxon>Theileriidae</taxon>
        <taxon>Theileria</taxon>
    </lineage>
</organism>
<dbReference type="RefSeq" id="XP_954114.1">
    <property type="nucleotide sequence ID" value="XM_949021.1"/>
</dbReference>
<dbReference type="AlphaFoldDB" id="Q4UHK2"/>
<proteinExistence type="predicted"/>
<dbReference type="OrthoDB" id="361667at2759"/>
<keyword evidence="3" id="KW-1185">Reference proteome</keyword>
<dbReference type="GeneID" id="3864417"/>
<reference evidence="2 3" key="1">
    <citation type="journal article" date="2005" name="Science">
        <title>Genome of the host-cell transforming parasite Theileria annulata compared with T. parva.</title>
        <authorList>
            <person name="Pain A."/>
            <person name="Renauld H."/>
            <person name="Berriman M."/>
            <person name="Murphy L."/>
            <person name="Yeats C.A."/>
            <person name="Weir W."/>
            <person name="Kerhornou A."/>
            <person name="Aslett M."/>
            <person name="Bishop R."/>
            <person name="Bouchier C."/>
            <person name="Cochet M."/>
            <person name="Coulson R.M.R."/>
            <person name="Cronin A."/>
            <person name="de Villiers E.P."/>
            <person name="Fraser A."/>
            <person name="Fosker N."/>
            <person name="Gardner M."/>
            <person name="Goble A."/>
            <person name="Griffiths-Jones S."/>
            <person name="Harris D.E."/>
            <person name="Katzer F."/>
            <person name="Larke N."/>
            <person name="Lord A."/>
            <person name="Maser P."/>
            <person name="McKellar S."/>
            <person name="Mooney P."/>
            <person name="Morton F."/>
            <person name="Nene V."/>
            <person name="O'Neil S."/>
            <person name="Price C."/>
            <person name="Quail M.A."/>
            <person name="Rabbinowitsch E."/>
            <person name="Rawlings N.D."/>
            <person name="Rutter S."/>
            <person name="Saunders D."/>
            <person name="Seeger K."/>
            <person name="Shah T."/>
            <person name="Squares R."/>
            <person name="Squares S."/>
            <person name="Tivey A."/>
            <person name="Walker A.R."/>
            <person name="Woodward J."/>
            <person name="Dobbelaere D.A.E."/>
            <person name="Langsley G."/>
            <person name="Rajandream M.A."/>
            <person name="McKeever D."/>
            <person name="Shiels B."/>
            <person name="Tait A."/>
            <person name="Barrell B.G."/>
            <person name="Hall N."/>
        </authorList>
    </citation>
    <scope>NUCLEOTIDE SEQUENCE [LARGE SCALE GENOMIC DNA]</scope>
    <source>
        <strain evidence="3">Ankara</strain>
    </source>
</reference>
<dbReference type="VEuPathDB" id="PiroplasmaDB:TA02860"/>
<accession>Q4UHK2</accession>
<dbReference type="EMBL" id="CR940347">
    <property type="protein sequence ID" value="CAI73437.1"/>
    <property type="molecule type" value="Genomic_DNA"/>
</dbReference>
<sequence length="498" mass="58078">MNSSGLSILCRMPWSRYSFLGREHINDGIVPNELKCILVKGVYSHNDISKLLRLIGKCSSDYKLIYNTNWSDIYEIIYSSMSKSAHWRFGSLVKLLQNASYLCNKLSSKSANIDFLKDSVEFVTRKIGKNIREVSDKDICRVIYSCSKGNFLQNSFVPNSFLILLQNEVMQRMRRFETIDLLKLLHSSSSINFEKEFRICIINKILSNINKIGSIDISNLICYLHTYNLLNTDNKSIINNNIGKRLYSPLEKDVLLTLSLSLVMYGVVTLKVLEVILNKFQSMDLNFNDVLMLKLMIYYLKYNNQDLYESLSDKSLSFINKILLNFPNDVDYKTLDLTHNTLKQYKKLNQLLKMLELDFIPYIHGPYLLPLYNPITKSAIIINYTKNFKNSQETQKNDSVDNLNYSSNEENSTKVQNFNSKVNLKVNGEDDSIVNLDSRNIFDNFMYNNMSYYNHNKLYHLRSERVKIIEIDPQFFNLNIDEQLKEMNNKVSEFKIVT</sequence>
<feature type="compositionally biased region" description="Polar residues" evidence="1">
    <location>
        <begin position="400"/>
        <end position="412"/>
    </location>
</feature>
<gene>
    <name evidence="2" type="ORF">TA02860</name>
</gene>
<evidence type="ECO:0000313" key="3">
    <source>
        <dbReference type="Proteomes" id="UP000001950"/>
    </source>
</evidence>
<protein>
    <submittedName>
        <fullName evidence="2">Uncharacterized protein</fullName>
    </submittedName>
</protein>
<evidence type="ECO:0000313" key="2">
    <source>
        <dbReference type="EMBL" id="CAI73437.1"/>
    </source>
</evidence>
<name>Q4UHK2_THEAN</name>
<feature type="region of interest" description="Disordered" evidence="1">
    <location>
        <begin position="393"/>
        <end position="412"/>
    </location>
</feature>